<dbReference type="PANTHER" id="PTHR11610:SF3">
    <property type="entry name" value="LIPOPROTEIN LIPASE"/>
    <property type="match status" value="1"/>
</dbReference>
<evidence type="ECO:0000256" key="20">
    <source>
        <dbReference type="PROSITE-ProRule" id="PRU00152"/>
    </source>
</evidence>
<dbReference type="InterPro" id="IPR036392">
    <property type="entry name" value="PLAT/LH2_dom_sf"/>
</dbReference>
<evidence type="ECO:0000256" key="2">
    <source>
        <dbReference type="ARBA" id="ARBA00004498"/>
    </source>
</evidence>
<evidence type="ECO:0000256" key="13">
    <source>
        <dbReference type="ARBA" id="ARBA00022837"/>
    </source>
</evidence>
<proteinExistence type="inferred from homology"/>
<dbReference type="GO" id="GO:0034185">
    <property type="term" value="F:apolipoprotein binding"/>
    <property type="evidence" value="ECO:0007669"/>
    <property type="project" value="TreeGrafter"/>
</dbReference>
<dbReference type="Pfam" id="PF01477">
    <property type="entry name" value="PLAT"/>
    <property type="match status" value="1"/>
</dbReference>
<keyword evidence="12" id="KW-0732">Signal</keyword>
<protein>
    <recommendedName>
        <fullName evidence="5 22">Lipoprotein lipase</fullName>
        <shortName evidence="22">LPL</shortName>
        <ecNumber evidence="4 22">3.1.1.34</ecNumber>
    </recommendedName>
</protein>
<evidence type="ECO:0000256" key="16">
    <source>
        <dbReference type="ARBA" id="ARBA00023098"/>
    </source>
</evidence>
<reference evidence="24" key="1">
    <citation type="journal article" date="2022" name="bioRxiv">
        <title>Sequencing and chromosome-scale assembly of the giantPleurodeles waltlgenome.</title>
        <authorList>
            <person name="Brown T."/>
            <person name="Elewa A."/>
            <person name="Iarovenko S."/>
            <person name="Subramanian E."/>
            <person name="Araus A.J."/>
            <person name="Petzold A."/>
            <person name="Susuki M."/>
            <person name="Suzuki K.-i.T."/>
            <person name="Hayashi T."/>
            <person name="Toyoda A."/>
            <person name="Oliveira C."/>
            <person name="Osipova E."/>
            <person name="Leigh N.D."/>
            <person name="Simon A."/>
            <person name="Yun M.H."/>
        </authorList>
    </citation>
    <scope>NUCLEOTIDE SEQUENCE</scope>
    <source>
        <strain evidence="24">20211129_DDA</strain>
        <tissue evidence="24">Liver</tissue>
    </source>
</reference>
<dbReference type="PRINTS" id="PR00822">
    <property type="entry name" value="LIPOLIPASE"/>
</dbReference>
<evidence type="ECO:0000256" key="9">
    <source>
        <dbReference type="ARBA" id="ARBA00022530"/>
    </source>
</evidence>
<comment type="PTM">
    <text evidence="22">Tyrosine nitration after lipopolysaccharide (LPS) challenge down-regulates the lipase activity.</text>
</comment>
<evidence type="ECO:0000313" key="24">
    <source>
        <dbReference type="EMBL" id="KAJ1080510.1"/>
    </source>
</evidence>
<name>A0AAV7KYK8_PLEWA</name>
<keyword evidence="6 22" id="KW-1003">Cell membrane</keyword>
<gene>
    <name evidence="24" type="ORF">NDU88_000709</name>
</gene>
<keyword evidence="22" id="KW-1015">Disulfide bond</keyword>
<dbReference type="InterPro" id="IPR029058">
    <property type="entry name" value="AB_hydrolase_fold"/>
</dbReference>
<comment type="subunit">
    <text evidence="22">Homodimer. Interacts with APOC2; the interaction activates LPL activity in the presence of lipids.</text>
</comment>
<evidence type="ECO:0000256" key="11">
    <source>
        <dbReference type="ARBA" id="ARBA00022723"/>
    </source>
</evidence>
<dbReference type="InterPro" id="IPR000734">
    <property type="entry name" value="TAG_lipase"/>
</dbReference>
<keyword evidence="14 22" id="KW-0442">Lipid degradation</keyword>
<evidence type="ECO:0000256" key="21">
    <source>
        <dbReference type="RuleBase" id="RU004262"/>
    </source>
</evidence>
<dbReference type="EMBL" id="JANPWB010000016">
    <property type="protein sequence ID" value="KAJ1080510.1"/>
    <property type="molecule type" value="Genomic_DNA"/>
</dbReference>
<keyword evidence="16 22" id="KW-0443">Lipid metabolism</keyword>
<keyword evidence="9" id="KW-0272">Extracellular matrix</keyword>
<evidence type="ECO:0000256" key="10">
    <source>
        <dbReference type="ARBA" id="ARBA00022674"/>
    </source>
</evidence>
<dbReference type="SUPFAM" id="SSF49723">
    <property type="entry name" value="Lipase/lipooxygenase domain (PLAT/LH2 domain)"/>
    <property type="match status" value="1"/>
</dbReference>
<keyword evidence="25" id="KW-1185">Reference proteome</keyword>
<keyword evidence="8 22" id="KW-0964">Secreted</keyword>
<evidence type="ECO:0000256" key="15">
    <source>
        <dbReference type="ARBA" id="ARBA00023074"/>
    </source>
</evidence>
<feature type="domain" description="PLAT" evidence="23">
    <location>
        <begin position="446"/>
        <end position="569"/>
    </location>
</feature>
<evidence type="ECO:0000256" key="18">
    <source>
        <dbReference type="ARBA" id="ARBA00023180"/>
    </source>
</evidence>
<evidence type="ECO:0000259" key="23">
    <source>
        <dbReference type="PROSITE" id="PS50095"/>
    </source>
</evidence>
<dbReference type="PRINTS" id="PR00821">
    <property type="entry name" value="TAGLIPASE"/>
</dbReference>
<dbReference type="GO" id="GO:0046872">
    <property type="term" value="F:metal ion binding"/>
    <property type="evidence" value="ECO:0007669"/>
    <property type="project" value="UniProtKB-KW"/>
</dbReference>
<comment type="catalytic activity">
    <reaction evidence="1 22">
        <text>a triacylglycerol + H2O = a diacylglycerol + a fatty acid + H(+)</text>
        <dbReference type="Rhea" id="RHEA:12044"/>
        <dbReference type="ChEBI" id="CHEBI:15377"/>
        <dbReference type="ChEBI" id="CHEBI:15378"/>
        <dbReference type="ChEBI" id="CHEBI:17855"/>
        <dbReference type="ChEBI" id="CHEBI:18035"/>
        <dbReference type="ChEBI" id="CHEBI:28868"/>
        <dbReference type="EC" id="3.1.1.34"/>
    </reaction>
</comment>
<dbReference type="GO" id="GO:0034361">
    <property type="term" value="C:very-low-density lipoprotein particle"/>
    <property type="evidence" value="ECO:0007669"/>
    <property type="project" value="UniProtKB-KW"/>
</dbReference>
<dbReference type="Pfam" id="PF00151">
    <property type="entry name" value="Lipase"/>
    <property type="match status" value="1"/>
</dbReference>
<dbReference type="SUPFAM" id="SSF53474">
    <property type="entry name" value="alpha/beta-Hydrolases"/>
    <property type="match status" value="1"/>
</dbReference>
<dbReference type="GO" id="GO:0042627">
    <property type="term" value="C:chylomicron"/>
    <property type="evidence" value="ECO:0007669"/>
    <property type="project" value="UniProtKB-KW"/>
</dbReference>
<comment type="caution">
    <text evidence="24">The sequence shown here is derived from an EMBL/GenBank/DDBJ whole genome shotgun (WGS) entry which is preliminary data.</text>
</comment>
<dbReference type="Proteomes" id="UP001066276">
    <property type="component" value="Chromosome 12"/>
</dbReference>
<sequence>MLYLGRYSGHRLCRHILKYAMLYLGRYSRHPLCTHILKYAMLYVGRYSGHPLCRHILKPQTLLWHPGGTPPSPAGRLPGLLPGACLPACSAHRPVLDTMRSGVTWALVCWTLCAWTLPGVCPQSPASGTVIPTQEPIDFNDIESKFSLRTIEEPEEDICFLVPGEGDSVSRCNFNHTSKTFVVIHGWTVTGMYESWVPKLVAALYKREPDSNVVVVDWLSRAQQHYPVSAGYTQLVGQDVAKFIDWMEGEFDYPVDNVHLLGYSLGAHAAGVAGSLTKKKVQRITGLDPAGPNFEYAEDIIRLSPDDADFVDVLHTYTRGSPDRSIGIQKPVGHVDIYPNGGSFQPGCNLGEALRIIAGNGFGDIDQLVKCSHERSIHLFIDSLLHDEKQSMAYRCNSKEAFEKGLCLSCRKNRCNTLGYKVNKVRGKRSSKMYLKTRSQMPYKVFHYQVKVHFFGKKNFTKTDQPFKVSLYGTYDEHLNMAIVLPEVSTNKTYSFLLYTEVDIGDLLMLKMQWEKDSIFDWSDWWTTYMLDIQKVRVKSGETQKKLVFCSKDGTFAHLQRGKGPVVFVKCQDHASNKHNDW</sequence>
<dbReference type="FunFam" id="3.40.50.1820:FF:000031">
    <property type="entry name" value="Lipoprotein lipase"/>
    <property type="match status" value="1"/>
</dbReference>
<dbReference type="SMART" id="SM00308">
    <property type="entry name" value="LH2"/>
    <property type="match status" value="1"/>
</dbReference>
<dbReference type="GO" id="GO:0034372">
    <property type="term" value="P:very-low-density lipoprotein particle remodeling"/>
    <property type="evidence" value="ECO:0007669"/>
    <property type="project" value="TreeGrafter"/>
</dbReference>
<comment type="function">
    <text evidence="22">Key enzyme in triglyceride metabolism. Catalyzes the hydrolysis of triglycerides from circulating chylomicrons and very low density lipoproteins (VLDL), and thereby plays an important role in lipid clearance from the blood stream, lipid utilization and storage. Mediates margination of triglyceride-rich lipoprotein particles in capillaries. Recruited to its site of action on the luminal surface of vascular endothelium by binding to GPIHBP1 and cell surface heparan sulfate proteoglycans.</text>
</comment>
<keyword evidence="11" id="KW-0479">Metal-binding</keyword>
<organism evidence="24 25">
    <name type="scientific">Pleurodeles waltl</name>
    <name type="common">Iberian ribbed newt</name>
    <dbReference type="NCBI Taxonomy" id="8319"/>
    <lineage>
        <taxon>Eukaryota</taxon>
        <taxon>Metazoa</taxon>
        <taxon>Chordata</taxon>
        <taxon>Craniata</taxon>
        <taxon>Vertebrata</taxon>
        <taxon>Euteleostomi</taxon>
        <taxon>Amphibia</taxon>
        <taxon>Batrachia</taxon>
        <taxon>Caudata</taxon>
        <taxon>Salamandroidea</taxon>
        <taxon>Salamandridae</taxon>
        <taxon>Pleurodelinae</taxon>
        <taxon>Pleurodeles</taxon>
    </lineage>
</organism>
<dbReference type="PROSITE" id="PS50095">
    <property type="entry name" value="PLAT"/>
    <property type="match status" value="1"/>
</dbReference>
<comment type="subcellular location">
    <subcellularLocation>
        <location evidence="22">Cell membrane</location>
        <topology evidence="22">Peripheral membrane protein</topology>
        <orientation evidence="22">Extracellular side</orientation>
    </subcellularLocation>
    <subcellularLocation>
        <location evidence="22">Secreted</location>
    </subcellularLocation>
    <subcellularLocation>
        <location evidence="2 22">Secreted</location>
        <location evidence="2 22">Extracellular space</location>
        <location evidence="2 22">Extracellular matrix</location>
    </subcellularLocation>
    <text evidence="22">Newly synthesized LPL binds to cell surface heparan proteoglycans and is then released by heparanase. Subsequently, it becomes attached to heparan proteoglycan on endothelial cells. Locates to the plasma membrane of microvilli of hepatocytes with triglyceride-rich lipoproteins (TRL). Some of the bound LPL is then internalized and located inside non-coated endocytic vesicles.</text>
</comment>
<keyword evidence="7 22" id="KW-0162">Chylomicron</keyword>
<keyword evidence="22" id="KW-0378">Hydrolase</keyword>
<dbReference type="Gene3D" id="3.40.50.1820">
    <property type="entry name" value="alpha/beta hydrolase"/>
    <property type="match status" value="1"/>
</dbReference>
<keyword evidence="19 22" id="KW-0850">VLDL</keyword>
<comment type="caution">
    <text evidence="20">Lacks conserved residue(s) required for the propagation of feature annotation.</text>
</comment>
<dbReference type="PANTHER" id="PTHR11610">
    <property type="entry name" value="LIPASE"/>
    <property type="match status" value="1"/>
</dbReference>
<dbReference type="InterPro" id="IPR033906">
    <property type="entry name" value="Lipase_N"/>
</dbReference>
<evidence type="ECO:0000256" key="1">
    <source>
        <dbReference type="ARBA" id="ARBA00000137"/>
    </source>
</evidence>
<evidence type="ECO:0000256" key="3">
    <source>
        <dbReference type="ARBA" id="ARBA00010701"/>
    </source>
</evidence>
<dbReference type="EC" id="3.1.1.34" evidence="4 22"/>
<dbReference type="Gene3D" id="2.60.60.20">
    <property type="entry name" value="PLAT/LH2 domain"/>
    <property type="match status" value="1"/>
</dbReference>
<dbReference type="InterPro" id="IPR013818">
    <property type="entry name" value="Lipase"/>
</dbReference>
<comment type="similarity">
    <text evidence="3 21">Belongs to the AB hydrolase superfamily. Lipase family.</text>
</comment>
<dbReference type="NCBIfam" id="TIGR03230">
    <property type="entry name" value="lipo_lipase"/>
    <property type="match status" value="1"/>
</dbReference>
<evidence type="ECO:0000256" key="22">
    <source>
        <dbReference type="RuleBase" id="RU362020"/>
    </source>
</evidence>
<dbReference type="CDD" id="cd00707">
    <property type="entry name" value="Pancreat_lipase_like"/>
    <property type="match status" value="1"/>
</dbReference>
<keyword evidence="10 22" id="KW-0358">Heparin-binding</keyword>
<keyword evidence="17 22" id="KW-0472">Membrane</keyword>
<dbReference type="InterPro" id="IPR001024">
    <property type="entry name" value="PLAT/LH2_dom"/>
</dbReference>
<keyword evidence="18" id="KW-0325">Glycoprotein</keyword>
<keyword evidence="15 22" id="KW-0944">Nitration</keyword>
<evidence type="ECO:0000256" key="4">
    <source>
        <dbReference type="ARBA" id="ARBA00013181"/>
    </source>
</evidence>
<evidence type="ECO:0000313" key="25">
    <source>
        <dbReference type="Proteomes" id="UP001066276"/>
    </source>
</evidence>
<evidence type="ECO:0000256" key="8">
    <source>
        <dbReference type="ARBA" id="ARBA00022525"/>
    </source>
</evidence>
<dbReference type="GO" id="GO:0005886">
    <property type="term" value="C:plasma membrane"/>
    <property type="evidence" value="ECO:0007669"/>
    <property type="project" value="UniProtKB-SubCell"/>
</dbReference>
<dbReference type="GO" id="GO:0004465">
    <property type="term" value="F:lipoprotein lipase activity"/>
    <property type="evidence" value="ECO:0007669"/>
    <property type="project" value="UniProtKB-UniRule"/>
</dbReference>
<dbReference type="InterPro" id="IPR002330">
    <property type="entry name" value="Lipo_Lipase"/>
</dbReference>
<keyword evidence="13" id="KW-0106">Calcium</keyword>
<evidence type="ECO:0000256" key="5">
    <source>
        <dbReference type="ARBA" id="ARBA00018617"/>
    </source>
</evidence>
<evidence type="ECO:0000256" key="17">
    <source>
        <dbReference type="ARBA" id="ARBA00023136"/>
    </source>
</evidence>
<evidence type="ECO:0000256" key="6">
    <source>
        <dbReference type="ARBA" id="ARBA00022475"/>
    </source>
</evidence>
<evidence type="ECO:0000256" key="14">
    <source>
        <dbReference type="ARBA" id="ARBA00022963"/>
    </source>
</evidence>
<accession>A0AAV7KYK8</accession>
<dbReference type="AlphaFoldDB" id="A0AAV7KYK8"/>
<evidence type="ECO:0000256" key="19">
    <source>
        <dbReference type="ARBA" id="ARBA00023313"/>
    </source>
</evidence>
<dbReference type="GO" id="GO:0008201">
    <property type="term" value="F:heparin binding"/>
    <property type="evidence" value="ECO:0007669"/>
    <property type="project" value="UniProtKB-UniRule"/>
</dbReference>
<evidence type="ECO:0000256" key="7">
    <source>
        <dbReference type="ARBA" id="ARBA00022513"/>
    </source>
</evidence>
<evidence type="ECO:0000256" key="12">
    <source>
        <dbReference type="ARBA" id="ARBA00022729"/>
    </source>
</evidence>
<dbReference type="GO" id="GO:0019433">
    <property type="term" value="P:triglyceride catabolic process"/>
    <property type="evidence" value="ECO:0007669"/>
    <property type="project" value="UniProtKB-UniRule"/>
</dbReference>